<dbReference type="EMBL" id="BAABAS010000004">
    <property type="protein sequence ID" value="GAA4225813.1"/>
    <property type="molecule type" value="Genomic_DNA"/>
</dbReference>
<reference evidence="12" key="1">
    <citation type="journal article" date="2019" name="Int. J. Syst. Evol. Microbiol.">
        <title>The Global Catalogue of Microorganisms (GCM) 10K type strain sequencing project: providing services to taxonomists for standard genome sequencing and annotation.</title>
        <authorList>
            <consortium name="The Broad Institute Genomics Platform"/>
            <consortium name="The Broad Institute Genome Sequencing Center for Infectious Disease"/>
            <person name="Wu L."/>
            <person name="Ma J."/>
        </authorList>
    </citation>
    <scope>NUCLEOTIDE SEQUENCE [LARGE SCALE GENOMIC DNA]</scope>
    <source>
        <strain evidence="12">JCM 17440</strain>
    </source>
</reference>
<dbReference type="Proteomes" id="UP001501710">
    <property type="component" value="Unassembled WGS sequence"/>
</dbReference>
<evidence type="ECO:0000313" key="12">
    <source>
        <dbReference type="Proteomes" id="UP001501710"/>
    </source>
</evidence>
<dbReference type="PANTHER" id="PTHR42914:SF1">
    <property type="entry name" value="7-CYANO-7-DEAZAGUANINE SYNTHASE"/>
    <property type="match status" value="1"/>
</dbReference>
<feature type="binding site" evidence="10">
    <location>
        <position position="215"/>
    </location>
    <ligand>
        <name>Zn(2+)</name>
        <dbReference type="ChEBI" id="CHEBI:29105"/>
    </ligand>
</feature>
<dbReference type="PANTHER" id="PTHR42914">
    <property type="entry name" value="7-CYANO-7-DEAZAGUANINE SYNTHASE"/>
    <property type="match status" value="1"/>
</dbReference>
<dbReference type="CDD" id="cd01995">
    <property type="entry name" value="QueC-like"/>
    <property type="match status" value="1"/>
</dbReference>
<comment type="similarity">
    <text evidence="7 10">Belongs to the QueC family.</text>
</comment>
<evidence type="ECO:0000256" key="7">
    <source>
        <dbReference type="ARBA" id="ARBA00037993"/>
    </source>
</evidence>
<feature type="binding site" evidence="10">
    <location>
        <begin position="9"/>
        <end position="19"/>
    </location>
    <ligand>
        <name>ATP</name>
        <dbReference type="ChEBI" id="CHEBI:30616"/>
    </ligand>
</feature>
<dbReference type="SUPFAM" id="SSF52402">
    <property type="entry name" value="Adenine nucleotide alpha hydrolases-like"/>
    <property type="match status" value="1"/>
</dbReference>
<dbReference type="NCBIfam" id="TIGR00364">
    <property type="entry name" value="7-cyano-7-deazaguanine synthase QueC"/>
    <property type="match status" value="1"/>
</dbReference>
<evidence type="ECO:0000256" key="2">
    <source>
        <dbReference type="ARBA" id="ARBA00022598"/>
    </source>
</evidence>
<feature type="binding site" evidence="10">
    <location>
        <position position="197"/>
    </location>
    <ligand>
        <name>Zn(2+)</name>
        <dbReference type="ChEBI" id="CHEBI:29105"/>
    </ligand>
</feature>
<dbReference type="EC" id="6.3.4.20" evidence="8 10"/>
<evidence type="ECO:0000256" key="9">
    <source>
        <dbReference type="ARBA" id="ARBA00047890"/>
    </source>
</evidence>
<evidence type="ECO:0000256" key="8">
    <source>
        <dbReference type="ARBA" id="ARBA00039149"/>
    </source>
</evidence>
<keyword evidence="6 10" id="KW-0067">ATP-binding</keyword>
<keyword evidence="2 10" id="KW-0436">Ligase</keyword>
<evidence type="ECO:0000256" key="3">
    <source>
        <dbReference type="ARBA" id="ARBA00022723"/>
    </source>
</evidence>
<evidence type="ECO:0000313" key="11">
    <source>
        <dbReference type="EMBL" id="GAA4225813.1"/>
    </source>
</evidence>
<dbReference type="HAMAP" id="MF_01633">
    <property type="entry name" value="QueC"/>
    <property type="match status" value="1"/>
</dbReference>
<dbReference type="PIRSF" id="PIRSF006293">
    <property type="entry name" value="ExsB"/>
    <property type="match status" value="1"/>
</dbReference>
<keyword evidence="4 10" id="KW-0547">Nucleotide-binding</keyword>
<dbReference type="InterPro" id="IPR014729">
    <property type="entry name" value="Rossmann-like_a/b/a_fold"/>
</dbReference>
<keyword evidence="3 10" id="KW-0479">Metal-binding</keyword>
<gene>
    <name evidence="10 11" type="primary">queC</name>
    <name evidence="11" type="ORF">GCM10022254_08550</name>
</gene>
<sequence length="237" mass="26131">MKRKALVSLSGGQDSGTCLFWALSEYDEVEAVSFDYGQRHRVELDCASRLASRAGVRHTVLELGPAFRQMGGSSLIDESIDSRFDATGTGNDYAARHGLPSSFVPGRNVVLLGYGAALAATRGAHTLVTGVCSTDDAGYPDCRIDFVRSYELALRQALDEPAFRIEAPLLDLTKAETWGLAQRLRCLDEIVEHTHTCYHGDRSTLFDWGYGCGRCPSCTTRAAGWQQFNDRQRQQTR</sequence>
<keyword evidence="10" id="KW-0671">Queuosine biosynthesis</keyword>
<feature type="binding site" evidence="10">
    <location>
        <position position="218"/>
    </location>
    <ligand>
        <name>Zn(2+)</name>
        <dbReference type="ChEBI" id="CHEBI:29105"/>
    </ligand>
</feature>
<dbReference type="InterPro" id="IPR018317">
    <property type="entry name" value="QueC"/>
</dbReference>
<evidence type="ECO:0000256" key="5">
    <source>
        <dbReference type="ARBA" id="ARBA00022833"/>
    </source>
</evidence>
<protein>
    <recommendedName>
        <fullName evidence="8 10">7-cyano-7-deazaguanine synthase</fullName>
        <ecNumber evidence="8 10">6.3.4.20</ecNumber>
    </recommendedName>
    <alternativeName>
        <fullName evidence="10">7-cyano-7-carbaguanine synthase</fullName>
    </alternativeName>
    <alternativeName>
        <fullName evidence="10">PreQ(0) synthase</fullName>
    </alternativeName>
    <alternativeName>
        <fullName evidence="10">Queuosine biosynthesis protein QueC</fullName>
    </alternativeName>
</protein>
<dbReference type="Gene3D" id="3.40.50.620">
    <property type="entry name" value="HUPs"/>
    <property type="match status" value="1"/>
</dbReference>
<accession>A0ABP8BTJ7</accession>
<evidence type="ECO:0000256" key="4">
    <source>
        <dbReference type="ARBA" id="ARBA00022741"/>
    </source>
</evidence>
<evidence type="ECO:0000256" key="1">
    <source>
        <dbReference type="ARBA" id="ARBA00005061"/>
    </source>
</evidence>
<comment type="function">
    <text evidence="10">Catalyzes the ATP-dependent conversion of 7-carboxy-7-deazaguanine (CDG) to 7-cyano-7-deazaguanine (preQ(0)).</text>
</comment>
<comment type="caution">
    <text evidence="11">The sequence shown here is derived from an EMBL/GenBank/DDBJ whole genome shotgun (WGS) entry which is preliminary data.</text>
</comment>
<keyword evidence="12" id="KW-1185">Reference proteome</keyword>
<proteinExistence type="inferred from homology"/>
<comment type="cofactor">
    <cofactor evidence="10">
        <name>Zn(2+)</name>
        <dbReference type="ChEBI" id="CHEBI:29105"/>
    </cofactor>
    <text evidence="10">Binds 1 zinc ion per subunit.</text>
</comment>
<feature type="binding site" evidence="10">
    <location>
        <position position="212"/>
    </location>
    <ligand>
        <name>Zn(2+)</name>
        <dbReference type="ChEBI" id="CHEBI:29105"/>
    </ligand>
</feature>
<evidence type="ECO:0000256" key="6">
    <source>
        <dbReference type="ARBA" id="ARBA00022840"/>
    </source>
</evidence>
<organism evidence="11 12">
    <name type="scientific">Actinomadura meridiana</name>
    <dbReference type="NCBI Taxonomy" id="559626"/>
    <lineage>
        <taxon>Bacteria</taxon>
        <taxon>Bacillati</taxon>
        <taxon>Actinomycetota</taxon>
        <taxon>Actinomycetes</taxon>
        <taxon>Streptosporangiales</taxon>
        <taxon>Thermomonosporaceae</taxon>
        <taxon>Actinomadura</taxon>
    </lineage>
</organism>
<name>A0ABP8BTJ7_9ACTN</name>
<dbReference type="RefSeq" id="WP_344890000.1">
    <property type="nucleotide sequence ID" value="NZ_BAABAS010000004.1"/>
</dbReference>
<keyword evidence="5 10" id="KW-0862">Zinc</keyword>
<comment type="pathway">
    <text evidence="1 10">Purine metabolism; 7-cyano-7-deazaguanine biosynthesis.</text>
</comment>
<evidence type="ECO:0000256" key="10">
    <source>
        <dbReference type="HAMAP-Rule" id="MF_01633"/>
    </source>
</evidence>
<dbReference type="Pfam" id="PF06508">
    <property type="entry name" value="QueC"/>
    <property type="match status" value="1"/>
</dbReference>
<comment type="catalytic activity">
    <reaction evidence="9 10">
        <text>7-carboxy-7-carbaguanine + NH4(+) + 2 ATP = 7-cyano-7-carbaguanine + 2 AMP + 2 diphosphate + 2 H(+)</text>
        <dbReference type="Rhea" id="RHEA:27982"/>
        <dbReference type="ChEBI" id="CHEBI:15378"/>
        <dbReference type="ChEBI" id="CHEBI:28938"/>
        <dbReference type="ChEBI" id="CHEBI:30616"/>
        <dbReference type="ChEBI" id="CHEBI:33019"/>
        <dbReference type="ChEBI" id="CHEBI:45075"/>
        <dbReference type="ChEBI" id="CHEBI:61036"/>
        <dbReference type="ChEBI" id="CHEBI:456215"/>
        <dbReference type="EC" id="6.3.4.20"/>
    </reaction>
</comment>